<dbReference type="Proteomes" id="UP000218209">
    <property type="component" value="Unassembled WGS sequence"/>
</dbReference>
<dbReference type="SUPFAM" id="SSF54791">
    <property type="entry name" value="Eukaryotic type KH-domain (KH-domain type I)"/>
    <property type="match status" value="1"/>
</dbReference>
<dbReference type="Gene3D" id="3.30.1370.10">
    <property type="entry name" value="K Homology domain, type 1"/>
    <property type="match status" value="1"/>
</dbReference>
<dbReference type="SMART" id="SM00322">
    <property type="entry name" value="KH"/>
    <property type="match status" value="1"/>
</dbReference>
<dbReference type="PROSITE" id="PS50828">
    <property type="entry name" value="SMR"/>
    <property type="match status" value="1"/>
</dbReference>
<dbReference type="SMART" id="SM01162">
    <property type="entry name" value="DUF1771"/>
    <property type="match status" value="1"/>
</dbReference>
<name>A0A1X6PKJ2_PORUM</name>
<dbReference type="AlphaFoldDB" id="A0A1X6PKJ2"/>
<feature type="region of interest" description="Disordered" evidence="2">
    <location>
        <begin position="239"/>
        <end position="259"/>
    </location>
</feature>
<dbReference type="CDD" id="cd22408">
    <property type="entry name" value="KH-I_Vigilin_rpt4"/>
    <property type="match status" value="1"/>
</dbReference>
<dbReference type="Gene3D" id="3.30.1370.110">
    <property type="match status" value="1"/>
</dbReference>
<dbReference type="EMBL" id="KV918763">
    <property type="protein sequence ID" value="OSX81369.1"/>
    <property type="molecule type" value="Genomic_DNA"/>
</dbReference>
<proteinExistence type="predicted"/>
<keyword evidence="5" id="KW-1185">Reference proteome</keyword>
<dbReference type="OrthoDB" id="3231855at2759"/>
<dbReference type="PANTHER" id="PTHR47417">
    <property type="entry name" value="SMR DOMAIN-CONTAINING PROTEIN YPL199C"/>
    <property type="match status" value="1"/>
</dbReference>
<evidence type="ECO:0000256" key="2">
    <source>
        <dbReference type="SAM" id="MobiDB-lite"/>
    </source>
</evidence>
<dbReference type="InterPro" id="IPR004088">
    <property type="entry name" value="KH_dom_type_1"/>
</dbReference>
<feature type="domain" description="Smr" evidence="3">
    <location>
        <begin position="178"/>
        <end position="246"/>
    </location>
</feature>
<dbReference type="Pfam" id="PF00013">
    <property type="entry name" value="KH_1"/>
    <property type="match status" value="1"/>
</dbReference>
<dbReference type="InterPro" id="IPR036612">
    <property type="entry name" value="KH_dom_type_1_sf"/>
</dbReference>
<gene>
    <name evidence="4" type="ORF">BU14_0022s0088</name>
</gene>
<dbReference type="InterPro" id="IPR002625">
    <property type="entry name" value="Smr_dom"/>
</dbReference>
<evidence type="ECO:0000256" key="1">
    <source>
        <dbReference type="PROSITE-ProRule" id="PRU00117"/>
    </source>
</evidence>
<accession>A0A1X6PKJ2</accession>
<dbReference type="InterPro" id="IPR036063">
    <property type="entry name" value="Smr_dom_sf"/>
</dbReference>
<organism evidence="4 5">
    <name type="scientific">Porphyra umbilicalis</name>
    <name type="common">Purple laver</name>
    <name type="synonym">Red alga</name>
    <dbReference type="NCBI Taxonomy" id="2786"/>
    <lineage>
        <taxon>Eukaryota</taxon>
        <taxon>Rhodophyta</taxon>
        <taxon>Bangiophyceae</taxon>
        <taxon>Bangiales</taxon>
        <taxon>Bangiaceae</taxon>
        <taxon>Porphyra</taxon>
    </lineage>
</organism>
<dbReference type="PROSITE" id="PS50084">
    <property type="entry name" value="KH_TYPE_1"/>
    <property type="match status" value="1"/>
</dbReference>
<reference evidence="4 5" key="1">
    <citation type="submission" date="2017-03" db="EMBL/GenBank/DDBJ databases">
        <title>WGS assembly of Porphyra umbilicalis.</title>
        <authorList>
            <person name="Brawley S.H."/>
            <person name="Blouin N.A."/>
            <person name="Ficko-Blean E."/>
            <person name="Wheeler G.L."/>
            <person name="Lohr M."/>
            <person name="Goodson H.V."/>
            <person name="Jenkins J.W."/>
            <person name="Blaby-Haas C.E."/>
            <person name="Helliwell K.E."/>
            <person name="Chan C."/>
            <person name="Marriage T."/>
            <person name="Bhattacharya D."/>
            <person name="Klein A.S."/>
            <person name="Badis Y."/>
            <person name="Brodie J."/>
            <person name="Cao Y."/>
            <person name="Collen J."/>
            <person name="Dittami S.M."/>
            <person name="Gachon C.M."/>
            <person name="Green B.R."/>
            <person name="Karpowicz S."/>
            <person name="Kim J.W."/>
            <person name="Kudahl U."/>
            <person name="Lin S."/>
            <person name="Michel G."/>
            <person name="Mittag M."/>
            <person name="Olson B.J."/>
            <person name="Pangilinan J."/>
            <person name="Peng Y."/>
            <person name="Qiu H."/>
            <person name="Shu S."/>
            <person name="Singer J.T."/>
            <person name="Smith A.G."/>
            <person name="Sprecher B.N."/>
            <person name="Wagner V."/>
            <person name="Wang W."/>
            <person name="Wang Z.-Y."/>
            <person name="Yan J."/>
            <person name="Yarish C."/>
            <person name="Zoeuner-Riek S."/>
            <person name="Zhuang Y."/>
            <person name="Zou Y."/>
            <person name="Lindquist E.A."/>
            <person name="Grimwood J."/>
            <person name="Barry K."/>
            <person name="Rokhsar D.S."/>
            <person name="Schmutz J."/>
            <person name="Stiller J.W."/>
            <person name="Grossman A.R."/>
            <person name="Prochnik S.E."/>
        </authorList>
    </citation>
    <scope>NUCLEOTIDE SEQUENCE [LARGE SCALE GENOMIC DNA]</scope>
    <source>
        <strain evidence="4">4086291</strain>
    </source>
</reference>
<dbReference type="SUPFAM" id="SSF160443">
    <property type="entry name" value="SMR domain-like"/>
    <property type="match status" value="1"/>
</dbReference>
<protein>
    <recommendedName>
        <fullName evidence="3">Smr domain-containing protein</fullName>
    </recommendedName>
</protein>
<keyword evidence="1" id="KW-0694">RNA-binding</keyword>
<dbReference type="InterPro" id="IPR004087">
    <property type="entry name" value="KH_dom"/>
</dbReference>
<dbReference type="SMART" id="SM00463">
    <property type="entry name" value="SMR"/>
    <property type="match status" value="1"/>
</dbReference>
<dbReference type="GO" id="GO:0003723">
    <property type="term" value="F:RNA binding"/>
    <property type="evidence" value="ECO:0007669"/>
    <property type="project" value="UniProtKB-UniRule"/>
</dbReference>
<dbReference type="InterPro" id="IPR013899">
    <property type="entry name" value="DUF1771"/>
</dbReference>
<dbReference type="PANTHER" id="PTHR47417:SF1">
    <property type="entry name" value="SMR DOMAIN-CONTAINING PROTEIN YPL199C"/>
    <property type="match status" value="1"/>
</dbReference>
<evidence type="ECO:0000313" key="4">
    <source>
        <dbReference type="EMBL" id="OSX81369.1"/>
    </source>
</evidence>
<evidence type="ECO:0000259" key="3">
    <source>
        <dbReference type="PROSITE" id="PS50828"/>
    </source>
</evidence>
<feature type="compositionally biased region" description="Pro residues" evidence="2">
    <location>
        <begin position="244"/>
        <end position="253"/>
    </location>
</feature>
<dbReference type="Pfam" id="PF08590">
    <property type="entry name" value="DUF1771"/>
    <property type="match status" value="1"/>
</dbReference>
<feature type="compositionally biased region" description="Low complexity" evidence="2">
    <location>
        <begin position="27"/>
        <end position="36"/>
    </location>
</feature>
<dbReference type="InterPro" id="IPR053020">
    <property type="entry name" value="Smr_domain_protein"/>
</dbReference>
<sequence length="259" mass="25671">MSDSTYGDVRPSRTSPIPCALPPGAPPHAAGATSAALPVPKAQHGRVIGPGGATIAALRRETGAAIEVPPKASAASTITVRGSAAAVAAAVDRITALVAPPAASSAGDRLRDEAGDAGAERGRLAAAASAAYARGDKAAAHTLSVASKAAGARADAAHGRAASAIFQAANAGMGRGEVDLHGLTVREALGVASRRVDALRPGERLRLITGAGRHSGPGGPKVKPAVEELLRARRVRYVADGPGAHPPPMAPPHPRARGA</sequence>
<evidence type="ECO:0000313" key="5">
    <source>
        <dbReference type="Proteomes" id="UP000218209"/>
    </source>
</evidence>
<feature type="region of interest" description="Disordered" evidence="2">
    <location>
        <begin position="1"/>
        <end position="36"/>
    </location>
</feature>